<dbReference type="InterPro" id="IPR055170">
    <property type="entry name" value="GFO_IDH_MocA-like_dom"/>
</dbReference>
<feature type="domain" description="GFO/IDH/MocA-like oxidoreductase" evidence="7">
    <location>
        <begin position="150"/>
        <end position="290"/>
    </location>
</feature>
<evidence type="ECO:0000256" key="4">
    <source>
        <dbReference type="ARBA" id="ARBA00042988"/>
    </source>
</evidence>
<dbReference type="SUPFAM" id="SSF55347">
    <property type="entry name" value="Glyceraldehyde-3-phosphate dehydrogenase-like, C-terminal domain"/>
    <property type="match status" value="1"/>
</dbReference>
<evidence type="ECO:0000256" key="2">
    <source>
        <dbReference type="ARBA" id="ARBA00023002"/>
    </source>
</evidence>
<dbReference type="InterPro" id="IPR036291">
    <property type="entry name" value="NAD(P)-bd_dom_sf"/>
</dbReference>
<dbReference type="PANTHER" id="PTHR22604">
    <property type="entry name" value="OXIDOREDUCTASES"/>
    <property type="match status" value="1"/>
</dbReference>
<organism evidence="8 9">
    <name type="scientific">Aspergillus pseudoustus</name>
    <dbReference type="NCBI Taxonomy" id="1810923"/>
    <lineage>
        <taxon>Eukaryota</taxon>
        <taxon>Fungi</taxon>
        <taxon>Dikarya</taxon>
        <taxon>Ascomycota</taxon>
        <taxon>Pezizomycotina</taxon>
        <taxon>Eurotiomycetes</taxon>
        <taxon>Eurotiomycetidae</taxon>
        <taxon>Eurotiales</taxon>
        <taxon>Aspergillaceae</taxon>
        <taxon>Aspergillus</taxon>
        <taxon>Aspergillus subgen. Nidulantes</taxon>
    </lineage>
</organism>
<dbReference type="Proteomes" id="UP001610446">
    <property type="component" value="Unassembled WGS sequence"/>
</dbReference>
<evidence type="ECO:0000259" key="7">
    <source>
        <dbReference type="Pfam" id="PF22725"/>
    </source>
</evidence>
<evidence type="ECO:0000259" key="6">
    <source>
        <dbReference type="Pfam" id="PF01408"/>
    </source>
</evidence>
<dbReference type="EC" id="1.1.1.179" evidence="3"/>
<evidence type="ECO:0000256" key="1">
    <source>
        <dbReference type="ARBA" id="ARBA00010928"/>
    </source>
</evidence>
<keyword evidence="2" id="KW-0560">Oxidoreductase</keyword>
<evidence type="ECO:0000313" key="8">
    <source>
        <dbReference type="EMBL" id="KAL2835657.1"/>
    </source>
</evidence>
<evidence type="ECO:0000256" key="5">
    <source>
        <dbReference type="ARBA" id="ARBA00049233"/>
    </source>
</evidence>
<comment type="similarity">
    <text evidence="1">Belongs to the Gfo/Idh/MocA family.</text>
</comment>
<keyword evidence="9" id="KW-1185">Reference proteome</keyword>
<comment type="caution">
    <text evidence="8">The sequence shown here is derived from an EMBL/GenBank/DDBJ whole genome shotgun (WGS) entry which is preliminary data.</text>
</comment>
<dbReference type="InterPro" id="IPR000683">
    <property type="entry name" value="Gfo/Idh/MocA-like_OxRdtase_N"/>
</dbReference>
<comment type="catalytic activity">
    <reaction evidence="5">
        <text>D-xylose + NADP(+) = D-xylono-1,5-lactone + NADPH + H(+)</text>
        <dbReference type="Rhea" id="RHEA:22000"/>
        <dbReference type="ChEBI" id="CHEBI:15378"/>
        <dbReference type="ChEBI" id="CHEBI:15867"/>
        <dbReference type="ChEBI" id="CHEBI:53455"/>
        <dbReference type="ChEBI" id="CHEBI:57783"/>
        <dbReference type="ChEBI" id="CHEBI:58349"/>
        <dbReference type="EC" id="1.1.1.179"/>
    </reaction>
</comment>
<protein>
    <recommendedName>
        <fullName evidence="3">D-xylose 1-dehydrogenase (NADP(+), D-xylono-1,5-lactone-forming)</fullName>
        <ecNumber evidence="3">1.1.1.179</ecNumber>
    </recommendedName>
    <alternativeName>
        <fullName evidence="4">D-xylose-NADP dehydrogenase</fullName>
    </alternativeName>
</protein>
<accession>A0ABR4J6I5</accession>
<evidence type="ECO:0000313" key="9">
    <source>
        <dbReference type="Proteomes" id="UP001610446"/>
    </source>
</evidence>
<evidence type="ECO:0000256" key="3">
    <source>
        <dbReference type="ARBA" id="ARBA00038984"/>
    </source>
</evidence>
<sequence length="386" mass="42661">MAEKTTVRWGIMATGEIAKLFVKDLLIDPATRGTHDIHHVVTAVASSSAKQSAERFISRIVAPVQAECTAYGSYKELVRDPNVDILYISSPHSHHFQNCMLALENNKPILCEKPLTVNARQAKTLYETAEKKGIFLMEAVWTRFFPLSIAVRQYIQNGLIGEVQRVYVDNSTGVDISKLGAAHRYLDMELAGGALLDIGVYPLTWVFQTLYHTRNIEQRVKPRKVVGMLAYEPVSGTDQMASVMVELPSSPAGTSTAHGVMSTSMVLSNDADGQQSAGTPVRIQGLKGEIQIIGPVHRPEGLRIIRPGECKTTHFDIPSGGHGMYWEADEAARCIRDGKLQSSVIPWSESIAIMEALDEIRAQNNYSYPEHIESTQYPLDLKKKAV</sequence>
<feature type="domain" description="Gfo/Idh/MocA-like oxidoreductase N-terminal" evidence="6">
    <location>
        <begin position="9"/>
        <end position="137"/>
    </location>
</feature>
<dbReference type="Gene3D" id="3.40.50.720">
    <property type="entry name" value="NAD(P)-binding Rossmann-like Domain"/>
    <property type="match status" value="1"/>
</dbReference>
<dbReference type="Gene3D" id="3.30.360.10">
    <property type="entry name" value="Dihydrodipicolinate Reductase, domain 2"/>
    <property type="match status" value="1"/>
</dbReference>
<dbReference type="EMBL" id="JBFXLU010000197">
    <property type="protein sequence ID" value="KAL2835657.1"/>
    <property type="molecule type" value="Genomic_DNA"/>
</dbReference>
<dbReference type="Pfam" id="PF01408">
    <property type="entry name" value="GFO_IDH_MocA"/>
    <property type="match status" value="1"/>
</dbReference>
<dbReference type="InterPro" id="IPR050984">
    <property type="entry name" value="Gfo/Idh/MocA_domain"/>
</dbReference>
<reference evidence="8 9" key="1">
    <citation type="submission" date="2024-07" db="EMBL/GenBank/DDBJ databases">
        <title>Section-level genome sequencing and comparative genomics of Aspergillus sections Usti and Cavernicolus.</title>
        <authorList>
            <consortium name="Lawrence Berkeley National Laboratory"/>
            <person name="Nybo J.L."/>
            <person name="Vesth T.C."/>
            <person name="Theobald S."/>
            <person name="Frisvad J.C."/>
            <person name="Larsen T.O."/>
            <person name="Kjaerboelling I."/>
            <person name="Rothschild-Mancinelli K."/>
            <person name="Lyhne E.K."/>
            <person name="Kogle M.E."/>
            <person name="Barry K."/>
            <person name="Clum A."/>
            <person name="Na H."/>
            <person name="Ledsgaard L."/>
            <person name="Lin J."/>
            <person name="Lipzen A."/>
            <person name="Kuo A."/>
            <person name="Riley R."/>
            <person name="Mondo S."/>
            <person name="Labutti K."/>
            <person name="Haridas S."/>
            <person name="Pangalinan J."/>
            <person name="Salamov A.A."/>
            <person name="Simmons B.A."/>
            <person name="Magnuson J.K."/>
            <person name="Chen J."/>
            <person name="Drula E."/>
            <person name="Henrissat B."/>
            <person name="Wiebenga A."/>
            <person name="Lubbers R.J."/>
            <person name="Gomes A.C."/>
            <person name="Makela M.R."/>
            <person name="Stajich J."/>
            <person name="Grigoriev I.V."/>
            <person name="Mortensen U.H."/>
            <person name="De Vries R.P."/>
            <person name="Baker S.E."/>
            <person name="Andersen M.R."/>
        </authorList>
    </citation>
    <scope>NUCLEOTIDE SEQUENCE [LARGE SCALE GENOMIC DNA]</scope>
    <source>
        <strain evidence="8 9">CBS 123904</strain>
    </source>
</reference>
<name>A0ABR4J6I5_9EURO</name>
<dbReference type="Pfam" id="PF22725">
    <property type="entry name" value="GFO_IDH_MocA_C3"/>
    <property type="match status" value="1"/>
</dbReference>
<dbReference type="PANTHER" id="PTHR22604:SF115">
    <property type="entry name" value="DIHYDRODIOL DEHYDROGENASE, PUTATIVE (AFU_ORTHOLOGUE AFUA_1G07520)-RELATED"/>
    <property type="match status" value="1"/>
</dbReference>
<proteinExistence type="inferred from homology"/>
<dbReference type="SUPFAM" id="SSF51735">
    <property type="entry name" value="NAD(P)-binding Rossmann-fold domains"/>
    <property type="match status" value="1"/>
</dbReference>
<gene>
    <name evidence="8" type="ORF">BJY01DRAFT_223294</name>
</gene>